<dbReference type="GO" id="GO:0016787">
    <property type="term" value="F:hydrolase activity"/>
    <property type="evidence" value="ECO:0007669"/>
    <property type="project" value="UniProtKB-KW"/>
</dbReference>
<comment type="caution">
    <text evidence="9">The sequence shown here is derived from an EMBL/GenBank/DDBJ whole genome shotgun (WGS) entry which is preliminary data.</text>
</comment>
<feature type="region of interest" description="Disordered" evidence="6">
    <location>
        <begin position="224"/>
        <end position="245"/>
    </location>
</feature>
<keyword evidence="3" id="KW-0143">Chaperone</keyword>
<evidence type="ECO:0000259" key="7">
    <source>
        <dbReference type="Pfam" id="PF02492"/>
    </source>
</evidence>
<evidence type="ECO:0000313" key="9">
    <source>
        <dbReference type="EMBL" id="RLN99115.1"/>
    </source>
</evidence>
<dbReference type="EMBL" id="QUTI01054490">
    <property type="protein sequence ID" value="RLN99115.1"/>
    <property type="molecule type" value="Genomic_DNA"/>
</dbReference>
<gene>
    <name evidence="9" type="ORF">DYB28_014122</name>
</gene>
<dbReference type="Pfam" id="PF07683">
    <property type="entry name" value="CobW_C"/>
    <property type="match status" value="1"/>
</dbReference>
<dbReference type="CDD" id="cd03112">
    <property type="entry name" value="CobW-like"/>
    <property type="match status" value="1"/>
</dbReference>
<dbReference type="InterPro" id="IPR011629">
    <property type="entry name" value="CobW-like_C"/>
</dbReference>
<dbReference type="Pfam" id="PF02492">
    <property type="entry name" value="cobW"/>
    <property type="match status" value="1"/>
</dbReference>
<dbReference type="InterPro" id="IPR051316">
    <property type="entry name" value="Zinc-reg_GTPase_activator"/>
</dbReference>
<evidence type="ECO:0000313" key="10">
    <source>
        <dbReference type="Proteomes" id="UP000275652"/>
    </source>
</evidence>
<dbReference type="Gene3D" id="3.30.1220.10">
    <property type="entry name" value="CobW-like, C-terminal domain"/>
    <property type="match status" value="1"/>
</dbReference>
<dbReference type="GO" id="GO:0005737">
    <property type="term" value="C:cytoplasm"/>
    <property type="evidence" value="ECO:0007669"/>
    <property type="project" value="TreeGrafter"/>
</dbReference>
<name>A0A9X8DKL4_APHAT</name>
<dbReference type="InterPro" id="IPR036627">
    <property type="entry name" value="CobW-likC_sf"/>
</dbReference>
<keyword evidence="1" id="KW-0547">Nucleotide-binding</keyword>
<dbReference type="SUPFAM" id="SSF52540">
    <property type="entry name" value="P-loop containing nucleoside triphosphate hydrolases"/>
    <property type="match status" value="1"/>
</dbReference>
<feature type="domain" description="CobW C-terminal" evidence="8">
    <location>
        <begin position="266"/>
        <end position="351"/>
    </location>
</feature>
<dbReference type="InterPro" id="IPR003495">
    <property type="entry name" value="CobW/HypB/UreG_nucleotide-bd"/>
</dbReference>
<evidence type="ECO:0000256" key="6">
    <source>
        <dbReference type="SAM" id="MobiDB-lite"/>
    </source>
</evidence>
<reference evidence="9 10" key="1">
    <citation type="journal article" date="2018" name="J. Invertebr. Pathol.">
        <title>New genotyping method for the causative agent of crayfish plague (Aphanomyces astaci) based on whole genome data.</title>
        <authorList>
            <person name="Minardi D."/>
            <person name="Studholme D.J."/>
            <person name="van der Giezen M."/>
            <person name="Pretto T."/>
            <person name="Oidtmann B."/>
        </authorList>
    </citation>
    <scope>NUCLEOTIDE SEQUENCE [LARGE SCALE GENOMIC DNA]</scope>
    <source>
        <strain evidence="9 10">KB13</strain>
    </source>
</reference>
<evidence type="ECO:0000256" key="4">
    <source>
        <dbReference type="ARBA" id="ARBA00034320"/>
    </source>
</evidence>
<dbReference type="AlphaFoldDB" id="A0A9X8DKL4"/>
<dbReference type="GO" id="GO:0000166">
    <property type="term" value="F:nucleotide binding"/>
    <property type="evidence" value="ECO:0007669"/>
    <property type="project" value="UniProtKB-KW"/>
</dbReference>
<dbReference type="Gene3D" id="3.40.50.300">
    <property type="entry name" value="P-loop containing nucleotide triphosphate hydrolases"/>
    <property type="match status" value="1"/>
</dbReference>
<evidence type="ECO:0000256" key="5">
    <source>
        <dbReference type="ARBA" id="ARBA00049117"/>
    </source>
</evidence>
<evidence type="ECO:0000259" key="8">
    <source>
        <dbReference type="Pfam" id="PF07683"/>
    </source>
</evidence>
<comment type="similarity">
    <text evidence="4">Belongs to the SIMIBI class G3E GTPase family. ZNG1 subfamily.</text>
</comment>
<comment type="catalytic activity">
    <reaction evidence="5">
        <text>GTP + H2O = GDP + phosphate + H(+)</text>
        <dbReference type="Rhea" id="RHEA:19669"/>
        <dbReference type="ChEBI" id="CHEBI:15377"/>
        <dbReference type="ChEBI" id="CHEBI:15378"/>
        <dbReference type="ChEBI" id="CHEBI:37565"/>
        <dbReference type="ChEBI" id="CHEBI:43474"/>
        <dbReference type="ChEBI" id="CHEBI:58189"/>
    </reaction>
    <physiologicalReaction direction="left-to-right" evidence="5">
        <dbReference type="Rhea" id="RHEA:19670"/>
    </physiologicalReaction>
</comment>
<feature type="domain" description="CobW/HypB/UreG nucleotide-binding" evidence="7">
    <location>
        <begin position="9"/>
        <end position="194"/>
    </location>
</feature>
<proteinExistence type="inferred from homology"/>
<sequence>SNMVAASIPVTILTGFLGAGKTSLLNNLLLQQRQLKIAVIENEFGEVAIDNDLLVSNALSVADKVIVLENGCMCCTVRGDILGAFASIAEQVASGHPLDMVLIETTGMADPLPIVRTITQTPSITASFHMKGVVTLVDACNILTLLGSDNAEAQSQISLADLVILSKVDLVPHPHVHRDIAARIRDLNPTVPILPCVRGDLDFTAMFDRLSGFDLTKVEDSFDNSTTDDHNHHGHACHGQCDHHHGDNRHTQTRSFAIIEPHLVVDPFLFAHWMRRLVLPSKDSIAKNVVLYRSKAILSVAGMTNKLVFHAVGDVVDREWLDVPAVHGCKIVFIGRNLDERQVRADFDALLRPHRPMIVPGTSSATSDRFTAMHAADPHLVHRIMEFAPSKDVVRVASTCRTLHLALTNLHPPSSSSWLGLAHDPRHGGPYLHPGVALPNIPTYMRAYQAANVEFVPFGGLKFPTAAHVDAAAVAWLELARLAEPSCRSYALDFTWRPETIAAFFGAPTPIQTSSALVKIEYDVAASDDFDEAATDILRFRVFLIPAVSGDDVAGYRLVFQLTGGRTSSQVYQISFHSIHPAFQVHVAVPDHRVPRAETKEVFYPGHPLLHAVQTEHALRFVVRVKPDGSGPLGEMCGCC</sequence>
<accession>A0A9X8DKL4</accession>
<dbReference type="PANTHER" id="PTHR13748:SF62">
    <property type="entry name" value="COBW DOMAIN-CONTAINING PROTEIN"/>
    <property type="match status" value="1"/>
</dbReference>
<organism evidence="9 10">
    <name type="scientific">Aphanomyces astaci</name>
    <name type="common">Crayfish plague agent</name>
    <dbReference type="NCBI Taxonomy" id="112090"/>
    <lineage>
        <taxon>Eukaryota</taxon>
        <taxon>Sar</taxon>
        <taxon>Stramenopiles</taxon>
        <taxon>Oomycota</taxon>
        <taxon>Saprolegniomycetes</taxon>
        <taxon>Saprolegniales</taxon>
        <taxon>Verrucalvaceae</taxon>
        <taxon>Aphanomyces</taxon>
    </lineage>
</organism>
<evidence type="ECO:0000256" key="2">
    <source>
        <dbReference type="ARBA" id="ARBA00022801"/>
    </source>
</evidence>
<keyword evidence="2" id="KW-0378">Hydrolase</keyword>
<dbReference type="PANTHER" id="PTHR13748">
    <property type="entry name" value="COBW-RELATED"/>
    <property type="match status" value="1"/>
</dbReference>
<dbReference type="InterPro" id="IPR027417">
    <property type="entry name" value="P-loop_NTPase"/>
</dbReference>
<evidence type="ECO:0000256" key="3">
    <source>
        <dbReference type="ARBA" id="ARBA00023186"/>
    </source>
</evidence>
<evidence type="ECO:0000256" key="1">
    <source>
        <dbReference type="ARBA" id="ARBA00022741"/>
    </source>
</evidence>
<protein>
    <recommendedName>
        <fullName evidence="11">CobW C-terminal domain-containing protein</fullName>
    </recommendedName>
</protein>
<evidence type="ECO:0008006" key="11">
    <source>
        <dbReference type="Google" id="ProtNLM"/>
    </source>
</evidence>
<dbReference type="SUPFAM" id="SSF90002">
    <property type="entry name" value="Hypothetical protein YjiA, C-terminal domain"/>
    <property type="match status" value="1"/>
</dbReference>
<feature type="non-terminal residue" evidence="9">
    <location>
        <position position="1"/>
    </location>
</feature>
<dbReference type="Proteomes" id="UP000275652">
    <property type="component" value="Unassembled WGS sequence"/>
</dbReference>